<accession>A0A7J7K8K4</accession>
<reference evidence="11" key="1">
    <citation type="submission" date="2020-06" db="EMBL/GenBank/DDBJ databases">
        <title>Draft genome of Bugula neritina, a colonial animal packing powerful symbionts and potential medicines.</title>
        <authorList>
            <person name="Rayko M."/>
        </authorList>
    </citation>
    <scope>NUCLEOTIDE SEQUENCE [LARGE SCALE GENOMIC DNA]</scope>
    <source>
        <strain evidence="11">Kwan_BN1</strain>
    </source>
</reference>
<dbReference type="EMBL" id="VXIV02001209">
    <property type="protein sequence ID" value="KAF6033896.1"/>
    <property type="molecule type" value="Genomic_DNA"/>
</dbReference>
<evidence type="ECO:0000256" key="2">
    <source>
        <dbReference type="ARBA" id="ARBA00008661"/>
    </source>
</evidence>
<evidence type="ECO:0000313" key="12">
    <source>
        <dbReference type="Proteomes" id="UP000593567"/>
    </source>
</evidence>
<evidence type="ECO:0000256" key="1">
    <source>
        <dbReference type="ARBA" id="ARBA00004323"/>
    </source>
</evidence>
<keyword evidence="4" id="KW-0808">Transferase</keyword>
<dbReference type="AlphaFoldDB" id="A0A7J7K8K4"/>
<evidence type="ECO:0000256" key="9">
    <source>
        <dbReference type="ARBA" id="ARBA00023136"/>
    </source>
</evidence>
<dbReference type="EC" id="2.4.1.-" evidence="10"/>
<comment type="subcellular location">
    <subcellularLocation>
        <location evidence="1 10">Golgi apparatus membrane</location>
        <topology evidence="1 10">Single-pass type II membrane protein</topology>
    </subcellularLocation>
</comment>
<keyword evidence="7" id="KW-1133">Transmembrane helix</keyword>
<keyword evidence="12" id="KW-1185">Reference proteome</keyword>
<evidence type="ECO:0000256" key="8">
    <source>
        <dbReference type="ARBA" id="ARBA00023034"/>
    </source>
</evidence>
<organism evidence="11 12">
    <name type="scientific">Bugula neritina</name>
    <name type="common">Brown bryozoan</name>
    <name type="synonym">Sertularia neritina</name>
    <dbReference type="NCBI Taxonomy" id="10212"/>
    <lineage>
        <taxon>Eukaryota</taxon>
        <taxon>Metazoa</taxon>
        <taxon>Spiralia</taxon>
        <taxon>Lophotrochozoa</taxon>
        <taxon>Bryozoa</taxon>
        <taxon>Gymnolaemata</taxon>
        <taxon>Cheilostomatida</taxon>
        <taxon>Flustrina</taxon>
        <taxon>Buguloidea</taxon>
        <taxon>Bugulidae</taxon>
        <taxon>Bugula</taxon>
    </lineage>
</organism>
<comment type="similarity">
    <text evidence="2 10">Belongs to the glycosyltransferase 31 family.</text>
</comment>
<dbReference type="Proteomes" id="UP000593567">
    <property type="component" value="Unassembled WGS sequence"/>
</dbReference>
<evidence type="ECO:0000256" key="3">
    <source>
        <dbReference type="ARBA" id="ARBA00022676"/>
    </source>
</evidence>
<evidence type="ECO:0000256" key="7">
    <source>
        <dbReference type="ARBA" id="ARBA00022989"/>
    </source>
</evidence>
<gene>
    <name evidence="11" type="ORF">EB796_007800</name>
</gene>
<evidence type="ECO:0000256" key="5">
    <source>
        <dbReference type="ARBA" id="ARBA00022692"/>
    </source>
</evidence>
<dbReference type="PANTHER" id="PTHR11214:SF314">
    <property type="entry name" value="HEXOSYLTRANSFERASE"/>
    <property type="match status" value="1"/>
</dbReference>
<name>A0A7J7K8K4_BUGNE</name>
<dbReference type="GO" id="GO:0000139">
    <property type="term" value="C:Golgi membrane"/>
    <property type="evidence" value="ECO:0007669"/>
    <property type="project" value="UniProtKB-SubCell"/>
</dbReference>
<dbReference type="PANTHER" id="PTHR11214">
    <property type="entry name" value="BETA-1,3-N-ACETYLGLUCOSAMINYLTRANSFERASE"/>
    <property type="match status" value="1"/>
</dbReference>
<evidence type="ECO:0000313" key="11">
    <source>
        <dbReference type="EMBL" id="KAF6033896.1"/>
    </source>
</evidence>
<dbReference type="Pfam" id="PF01762">
    <property type="entry name" value="Galactosyl_T"/>
    <property type="match status" value="1"/>
</dbReference>
<evidence type="ECO:0000256" key="4">
    <source>
        <dbReference type="ARBA" id="ARBA00022679"/>
    </source>
</evidence>
<evidence type="ECO:0000256" key="10">
    <source>
        <dbReference type="RuleBase" id="RU363063"/>
    </source>
</evidence>
<dbReference type="InterPro" id="IPR002659">
    <property type="entry name" value="Glyco_trans_31"/>
</dbReference>
<evidence type="ECO:0000256" key="6">
    <source>
        <dbReference type="ARBA" id="ARBA00022968"/>
    </source>
</evidence>
<keyword evidence="9" id="KW-0472">Membrane</keyword>
<dbReference type="OrthoDB" id="6098253at2759"/>
<keyword evidence="3 10" id="KW-0328">Glycosyltransferase</keyword>
<keyword evidence="8 10" id="KW-0333">Golgi apparatus</keyword>
<keyword evidence="5" id="KW-0812">Transmembrane</keyword>
<comment type="caution">
    <text evidence="11">The sequence shown here is derived from an EMBL/GenBank/DDBJ whole genome shotgun (WGS) entry which is preliminary data.</text>
</comment>
<keyword evidence="6" id="KW-0735">Signal-anchor</keyword>
<dbReference type="GO" id="GO:0016758">
    <property type="term" value="F:hexosyltransferase activity"/>
    <property type="evidence" value="ECO:0007669"/>
    <property type="project" value="InterPro"/>
</dbReference>
<protein>
    <recommendedName>
        <fullName evidence="10">Hexosyltransferase</fullName>
        <ecNumber evidence="10">2.4.1.-</ecNumber>
    </recommendedName>
</protein>
<dbReference type="GO" id="GO:0006493">
    <property type="term" value="P:protein O-linked glycosylation"/>
    <property type="evidence" value="ECO:0007669"/>
    <property type="project" value="TreeGrafter"/>
</dbReference>
<sequence length="145" mass="17270">MNYTTLPTFNFAGNIFAGFEPHRNPASKWYLSKKEYKYDTFPPWLQGMTYFLSPRLAKEIYNLSFTTPYIFTDDVYVGIVADRVDQLKRYNLNKFYSFPKPSPKQELINWNRKASVFYHTSSNKEWFTFWWTSCDLVTCTQSAKI</sequence>
<proteinExistence type="inferred from homology"/>